<evidence type="ECO:0000313" key="8">
    <source>
        <dbReference type="Proteomes" id="UP001043456"/>
    </source>
</evidence>
<keyword evidence="2" id="KW-0597">Phosphoprotein</keyword>
<keyword evidence="4" id="KW-0677">Repeat</keyword>
<dbReference type="InterPro" id="IPR000873">
    <property type="entry name" value="AMP-dep_synth/lig_dom"/>
</dbReference>
<evidence type="ECO:0000259" key="6">
    <source>
        <dbReference type="PROSITE" id="PS50075"/>
    </source>
</evidence>
<dbReference type="InterPro" id="IPR042099">
    <property type="entry name" value="ANL_N_sf"/>
</dbReference>
<dbReference type="CDD" id="cd05918">
    <property type="entry name" value="A_NRPS_SidN3_like"/>
    <property type="match status" value="1"/>
</dbReference>
<dbReference type="Proteomes" id="UP001043456">
    <property type="component" value="Unassembled WGS sequence"/>
</dbReference>
<dbReference type="Pfam" id="PF00550">
    <property type="entry name" value="PP-binding"/>
    <property type="match status" value="1"/>
</dbReference>
<dbReference type="OrthoDB" id="416786at2759"/>
<dbReference type="AlphaFoldDB" id="A0A9P3EPZ4"/>
<evidence type="ECO:0000256" key="5">
    <source>
        <dbReference type="ARBA" id="ARBA00029454"/>
    </source>
</evidence>
<evidence type="ECO:0000313" key="7">
    <source>
        <dbReference type="EMBL" id="GIJ83244.1"/>
    </source>
</evidence>
<dbReference type="InterPro" id="IPR009081">
    <property type="entry name" value="PP-bd_ACP"/>
</dbReference>
<dbReference type="FunFam" id="1.10.1200.10:FF:000005">
    <property type="entry name" value="Nonribosomal peptide synthetase 1"/>
    <property type="match status" value="1"/>
</dbReference>
<dbReference type="NCBIfam" id="TIGR01733">
    <property type="entry name" value="AA-adenyl-dom"/>
    <property type="match status" value="1"/>
</dbReference>
<dbReference type="GO" id="GO:0043041">
    <property type="term" value="P:amino acid activation for nonribosomal peptide biosynthetic process"/>
    <property type="evidence" value="ECO:0007669"/>
    <property type="project" value="TreeGrafter"/>
</dbReference>
<dbReference type="InterPro" id="IPR036736">
    <property type="entry name" value="ACP-like_sf"/>
</dbReference>
<dbReference type="FunFam" id="3.30.300.30:FF:000015">
    <property type="entry name" value="Nonribosomal peptide synthase SidD"/>
    <property type="match status" value="1"/>
</dbReference>
<dbReference type="PANTHER" id="PTHR45527">
    <property type="entry name" value="NONRIBOSOMAL PEPTIDE SYNTHETASE"/>
    <property type="match status" value="1"/>
</dbReference>
<keyword evidence="8" id="KW-1185">Reference proteome</keyword>
<keyword evidence="1" id="KW-0596">Phosphopantetheine</keyword>
<reference evidence="7 8" key="1">
    <citation type="submission" date="2018-10" db="EMBL/GenBank/DDBJ databases">
        <title>Pan-genome distribution and transcriptional activeness of fungal secondary metabolism genes in Aspergillus section Fumigati.</title>
        <authorList>
            <person name="Takahashi H."/>
            <person name="Umemura M."/>
            <person name="Ninomiya A."/>
            <person name="Kusuya Y."/>
            <person name="Urayama S."/>
            <person name="Shimizu M."/>
            <person name="Watanabe A."/>
            <person name="Kamei K."/>
            <person name="Yaguchi T."/>
            <person name="Hagiwara D."/>
        </authorList>
    </citation>
    <scope>NUCLEOTIDE SEQUENCE [LARGE SCALE GENOMIC DNA]</scope>
    <source>
        <strain evidence="7 8">IFM 55266</strain>
    </source>
</reference>
<name>A0A9P3EPZ4_9EURO</name>
<dbReference type="GO" id="GO:0016874">
    <property type="term" value="F:ligase activity"/>
    <property type="evidence" value="ECO:0007669"/>
    <property type="project" value="UniProtKB-KW"/>
</dbReference>
<dbReference type="EMBL" id="BHVY01000002">
    <property type="protein sequence ID" value="GIJ83244.1"/>
    <property type="molecule type" value="Genomic_DNA"/>
</dbReference>
<dbReference type="Gene3D" id="3.40.50.12780">
    <property type="entry name" value="N-terminal domain of ligase-like"/>
    <property type="match status" value="1"/>
</dbReference>
<dbReference type="Gene3D" id="3.30.300.30">
    <property type="match status" value="1"/>
</dbReference>
<evidence type="ECO:0000256" key="1">
    <source>
        <dbReference type="ARBA" id="ARBA00022450"/>
    </source>
</evidence>
<dbReference type="Pfam" id="PF00501">
    <property type="entry name" value="AMP-binding"/>
    <property type="match status" value="1"/>
</dbReference>
<gene>
    <name evidence="7" type="ORF">Asppvi_002063</name>
</gene>
<dbReference type="InterPro" id="IPR010071">
    <property type="entry name" value="AA_adenyl_dom"/>
</dbReference>
<proteinExistence type="inferred from homology"/>
<dbReference type="SUPFAM" id="SSF47336">
    <property type="entry name" value="ACP-like"/>
    <property type="match status" value="1"/>
</dbReference>
<keyword evidence="3" id="KW-0436">Ligase</keyword>
<dbReference type="Gene3D" id="3.30.559.30">
    <property type="entry name" value="Nonribosomal peptide synthetase, condensation domain"/>
    <property type="match status" value="1"/>
</dbReference>
<dbReference type="SUPFAM" id="SSF56801">
    <property type="entry name" value="Acetyl-CoA synthetase-like"/>
    <property type="match status" value="1"/>
</dbReference>
<dbReference type="GO" id="GO:0031177">
    <property type="term" value="F:phosphopantetheine binding"/>
    <property type="evidence" value="ECO:0007669"/>
    <property type="project" value="TreeGrafter"/>
</dbReference>
<evidence type="ECO:0000256" key="4">
    <source>
        <dbReference type="ARBA" id="ARBA00022737"/>
    </source>
</evidence>
<sequence length="848" mass="94516">MEAEACVLPVNDGEKGQDREQIKEVSIGRLALRTSFDDTLQDGLFSVLILAWALVLRRFTDMDDVRFAVHSTPTDKTVPKVKERSLQICEVSIPPEVNVRRFFEEVRYKMKQWQLELASEVNTVVVLGHEAEEVKEDVGLLFQSGCKQQYDLAVVVRTNESMSETSLYYRTAAVSKARAKRLAGNVAQALKCLIENPEQIFCDMNFCGPEDYQQIAQWNSAPNTEAAHEFVDDIILKHAVHQPTVVAVHSWDGDLTYAELHNLSSELAAHLQSLRVEPGDPVPLCMEKSLWTIVSILAVIKSGAVFVPLEASQPVKRLENIIAQLKGGAIIASPQHAAALSNTGRRVVSVSRADMEQLPSSDHAVTHRTPTDMAYILFTSGSTGAPKGCVMEHRALTGFARHVEPLQVESNSRVLQFASYGVHASLVEIFCSLTAGATLCIPSAHERMNDLQGAIERMNISWTLMTPSTLKTLDTKAMGTVQTIIIGAEPIPKDAYEDFEGSFRLLIGYGMTEWGGILTAQKEGTRDTKNIGSPFLGRIWLVEPLDHHRLAPVGAVAELVVEGPYLARGYLDDHQKTSETFIVNPSWLIHFSTEPSRERIFYKTGDLVQYAEDGTLCYVGRKDNQVKLRGYRIELGEVEYHLRQCWDRAEDVILTDVVTPTDNSATPSLTAFIWDKEASLAEKLASVRSMLFMIPDEQFRTRVSVADSKLRAALPAHMVPTIYIPLSHVPMTFSRKIDRRTLRMQAAMLDQDQLLSYRTGEQNGKHEKAMPRSDTEKALHRMFALLLNLDETKIGVNDSFYNLGGDSIGSMQLVSMCRAEDIPLSVEDLFEKETIAELAAAADQNRLR</sequence>
<dbReference type="GeneID" id="67000675"/>
<dbReference type="PROSITE" id="PS50075">
    <property type="entry name" value="CARRIER"/>
    <property type="match status" value="1"/>
</dbReference>
<dbReference type="InterPro" id="IPR045851">
    <property type="entry name" value="AMP-bd_C_sf"/>
</dbReference>
<organism evidence="7 8">
    <name type="scientific">Aspergillus pseudoviridinutans</name>
    <dbReference type="NCBI Taxonomy" id="1517512"/>
    <lineage>
        <taxon>Eukaryota</taxon>
        <taxon>Fungi</taxon>
        <taxon>Dikarya</taxon>
        <taxon>Ascomycota</taxon>
        <taxon>Pezizomycotina</taxon>
        <taxon>Eurotiomycetes</taxon>
        <taxon>Eurotiomycetidae</taxon>
        <taxon>Eurotiales</taxon>
        <taxon>Aspergillaceae</taxon>
        <taxon>Aspergillus</taxon>
        <taxon>Aspergillus subgen. Fumigati</taxon>
    </lineage>
</organism>
<protein>
    <submittedName>
        <fullName evidence="7">NRPS-like protein biosynthetic cluster</fullName>
    </submittedName>
</protein>
<accession>A0A9P3EPZ4</accession>
<dbReference type="GO" id="GO:0044550">
    <property type="term" value="P:secondary metabolite biosynthetic process"/>
    <property type="evidence" value="ECO:0007669"/>
    <property type="project" value="TreeGrafter"/>
</dbReference>
<feature type="domain" description="Carrier" evidence="6">
    <location>
        <begin position="770"/>
        <end position="846"/>
    </location>
</feature>
<dbReference type="PROSITE" id="PS00455">
    <property type="entry name" value="AMP_BINDING"/>
    <property type="match status" value="1"/>
</dbReference>
<dbReference type="InterPro" id="IPR020845">
    <property type="entry name" value="AMP-binding_CS"/>
</dbReference>
<evidence type="ECO:0000256" key="2">
    <source>
        <dbReference type="ARBA" id="ARBA00022553"/>
    </source>
</evidence>
<dbReference type="PANTHER" id="PTHR45527:SF1">
    <property type="entry name" value="FATTY ACID SYNTHASE"/>
    <property type="match status" value="1"/>
</dbReference>
<dbReference type="Gene3D" id="1.10.1200.10">
    <property type="entry name" value="ACP-like"/>
    <property type="match status" value="1"/>
</dbReference>
<dbReference type="RefSeq" id="XP_043153991.1">
    <property type="nucleotide sequence ID" value="XM_043298056.1"/>
</dbReference>
<dbReference type="GO" id="GO:0005737">
    <property type="term" value="C:cytoplasm"/>
    <property type="evidence" value="ECO:0007669"/>
    <property type="project" value="TreeGrafter"/>
</dbReference>
<comment type="similarity">
    <text evidence="5">Belongs to the NRP synthetase family.</text>
</comment>
<comment type="caution">
    <text evidence="7">The sequence shown here is derived from an EMBL/GenBank/DDBJ whole genome shotgun (WGS) entry which is preliminary data.</text>
</comment>
<dbReference type="SUPFAM" id="SSF52777">
    <property type="entry name" value="CoA-dependent acyltransferases"/>
    <property type="match status" value="1"/>
</dbReference>
<evidence type="ECO:0000256" key="3">
    <source>
        <dbReference type="ARBA" id="ARBA00022598"/>
    </source>
</evidence>